<reference evidence="3" key="1">
    <citation type="journal article" date="2019" name="Int. J. Syst. Evol. Microbiol.">
        <title>The Global Catalogue of Microorganisms (GCM) 10K type strain sequencing project: providing services to taxonomists for standard genome sequencing and annotation.</title>
        <authorList>
            <consortium name="The Broad Institute Genomics Platform"/>
            <consortium name="The Broad Institute Genome Sequencing Center for Infectious Disease"/>
            <person name="Wu L."/>
            <person name="Ma J."/>
        </authorList>
    </citation>
    <scope>NUCLEOTIDE SEQUENCE [LARGE SCALE GENOMIC DNA]</scope>
    <source>
        <strain evidence="3">DFY28</strain>
    </source>
</reference>
<dbReference type="InterPro" id="IPR036162">
    <property type="entry name" value="Resolvase-like_N_sf"/>
</dbReference>
<accession>A0ABW4N6Y0</accession>
<name>A0ABW4N6Y0_9CAUL</name>
<organism evidence="2 3">
    <name type="scientific">Phenylobacterium terrae</name>
    <dbReference type="NCBI Taxonomy" id="2665495"/>
    <lineage>
        <taxon>Bacteria</taxon>
        <taxon>Pseudomonadati</taxon>
        <taxon>Pseudomonadota</taxon>
        <taxon>Alphaproteobacteria</taxon>
        <taxon>Caulobacterales</taxon>
        <taxon>Caulobacteraceae</taxon>
        <taxon>Phenylobacterium</taxon>
    </lineage>
</organism>
<dbReference type="RefSeq" id="WP_377281977.1">
    <property type="nucleotide sequence ID" value="NZ_JBHRSI010000005.1"/>
</dbReference>
<evidence type="ECO:0000259" key="1">
    <source>
        <dbReference type="Pfam" id="PF00239"/>
    </source>
</evidence>
<sequence>MRYGIVRGVASLPPAAAQRERLQAEACDVIVEEGEPTPESERRLNKLLFGIKRGDEVLVCSLESFMRSTGELVQLLRDLLEIGAAVRILNGEASNHTLQPSEAATELLSLLAEHETRRPSRPNLRAPGRIGGGSRNKLSKYQIDYARKLHAEGQSLRSIGLLFQISPDEVWELIGS</sequence>
<keyword evidence="3" id="KW-1185">Reference proteome</keyword>
<dbReference type="SUPFAM" id="SSF53041">
    <property type="entry name" value="Resolvase-like"/>
    <property type="match status" value="1"/>
</dbReference>
<feature type="domain" description="Resolvase/invertase-type recombinase catalytic" evidence="1">
    <location>
        <begin position="16"/>
        <end position="117"/>
    </location>
</feature>
<dbReference type="InterPro" id="IPR006119">
    <property type="entry name" value="Resolv_N"/>
</dbReference>
<comment type="caution">
    <text evidence="2">The sequence shown here is derived from an EMBL/GenBank/DDBJ whole genome shotgun (WGS) entry which is preliminary data.</text>
</comment>
<dbReference type="EMBL" id="JBHUEY010000006">
    <property type="protein sequence ID" value="MFD1785020.1"/>
    <property type="molecule type" value="Genomic_DNA"/>
</dbReference>
<dbReference type="Proteomes" id="UP001597237">
    <property type="component" value="Unassembled WGS sequence"/>
</dbReference>
<protein>
    <submittedName>
        <fullName evidence="2">Recombinase family protein</fullName>
    </submittedName>
</protein>
<dbReference type="Pfam" id="PF00239">
    <property type="entry name" value="Resolvase"/>
    <property type="match status" value="1"/>
</dbReference>
<proteinExistence type="predicted"/>
<evidence type="ECO:0000313" key="2">
    <source>
        <dbReference type="EMBL" id="MFD1785020.1"/>
    </source>
</evidence>
<evidence type="ECO:0000313" key="3">
    <source>
        <dbReference type="Proteomes" id="UP001597237"/>
    </source>
</evidence>
<dbReference type="Gene3D" id="3.40.50.1390">
    <property type="entry name" value="Resolvase, N-terminal catalytic domain"/>
    <property type="match status" value="1"/>
</dbReference>
<gene>
    <name evidence="2" type="ORF">ACFSC0_16580</name>
</gene>